<dbReference type="RefSeq" id="WP_345429486.1">
    <property type="nucleotide sequence ID" value="NZ_BAABHK010000001.1"/>
</dbReference>
<dbReference type="EMBL" id="BAABHK010000001">
    <property type="protein sequence ID" value="GAA4621674.1"/>
    <property type="molecule type" value="Genomic_DNA"/>
</dbReference>
<evidence type="ECO:0000313" key="4">
    <source>
        <dbReference type="EMBL" id="GAA4621674.1"/>
    </source>
</evidence>
<dbReference type="Gene3D" id="3.40.50.720">
    <property type="entry name" value="NAD(P)-binding Rossmann-like Domain"/>
    <property type="match status" value="1"/>
</dbReference>
<dbReference type="Pfam" id="PF02894">
    <property type="entry name" value="GFO_IDH_MocA_C"/>
    <property type="match status" value="1"/>
</dbReference>
<evidence type="ECO:0000313" key="5">
    <source>
        <dbReference type="Proteomes" id="UP001501442"/>
    </source>
</evidence>
<dbReference type="InterPro" id="IPR051450">
    <property type="entry name" value="Gfo/Idh/MocA_Oxidoreductases"/>
</dbReference>
<feature type="domain" description="Gfo/Idh/MocA-like oxidoreductase C-terminal" evidence="3">
    <location>
        <begin position="137"/>
        <end position="414"/>
    </location>
</feature>
<accession>A0ABP8U5K5</accession>
<dbReference type="Pfam" id="PF01408">
    <property type="entry name" value="GFO_IDH_MocA"/>
    <property type="match status" value="1"/>
</dbReference>
<evidence type="ECO:0000259" key="2">
    <source>
        <dbReference type="Pfam" id="PF01408"/>
    </source>
</evidence>
<name>A0ABP8U5K5_9ACTN</name>
<dbReference type="InterPro" id="IPR004104">
    <property type="entry name" value="Gfo/Idh/MocA-like_OxRdtase_C"/>
</dbReference>
<dbReference type="Proteomes" id="UP001501442">
    <property type="component" value="Unassembled WGS sequence"/>
</dbReference>
<evidence type="ECO:0000256" key="1">
    <source>
        <dbReference type="ARBA" id="ARBA00010928"/>
    </source>
</evidence>
<proteinExistence type="inferred from homology"/>
<gene>
    <name evidence="4" type="ORF">GCM10023196_010910</name>
</gene>
<feature type="domain" description="Gfo/Idh/MocA-like oxidoreductase N-terminal" evidence="2">
    <location>
        <begin position="5"/>
        <end position="124"/>
    </location>
</feature>
<dbReference type="SUPFAM" id="SSF51735">
    <property type="entry name" value="NAD(P)-binding Rossmann-fold domains"/>
    <property type="match status" value="1"/>
</dbReference>
<dbReference type="InterPro" id="IPR036291">
    <property type="entry name" value="NAD(P)-bd_dom_sf"/>
</dbReference>
<dbReference type="PANTHER" id="PTHR43377:SF2">
    <property type="entry name" value="BINDING ROSSMANN FOLD OXIDOREDUCTASE, PUTATIVE (AFU_ORTHOLOGUE AFUA_4G00560)-RELATED"/>
    <property type="match status" value="1"/>
</dbReference>
<reference evidence="5" key="1">
    <citation type="journal article" date="2019" name="Int. J. Syst. Evol. Microbiol.">
        <title>The Global Catalogue of Microorganisms (GCM) 10K type strain sequencing project: providing services to taxonomists for standard genome sequencing and annotation.</title>
        <authorList>
            <consortium name="The Broad Institute Genomics Platform"/>
            <consortium name="The Broad Institute Genome Sequencing Center for Infectious Disease"/>
            <person name="Wu L."/>
            <person name="Ma J."/>
        </authorList>
    </citation>
    <scope>NUCLEOTIDE SEQUENCE [LARGE SCALE GENOMIC DNA]</scope>
    <source>
        <strain evidence="5">JCM 17939</strain>
    </source>
</reference>
<sequence>MPVTLALVGAGMRGSDYGRRAVRDGRARVVAVAEPVAERRERAAAEHGLGPDQVFTDWRELAALPRQADGVLVATRDIDHVEPAVAFAERGYHLLLEKPMAPTEAGSAAIAEAAERAGVMLAVCHVMRYSAYTRALKALIDAGRIGAVVSVQHLEPIGWWHFAHSYVRGNWRREDESSPMLLAKCCHDIDWLAHIIGRPALRVSSFGGLIHFRPENRPEGAADRCLDCAVESSCPYSASRTYLGFVGDPDRVHWPLSALTFDPSPEGVREALRHGPYGRCVYSCDNDVADQQVVTIEYEGGVTASFTATAFTPMGFRKTRIFGSHGSIEGDGVRLVVEDFVSGTREVVETDEGEEVSLAGDHGGADQALTDAFVAALAAGDPSPLLSDARTSLASHRLVWAAERARRTGTVVSLAGDGSPAP</sequence>
<comment type="caution">
    <text evidence="4">The sequence shown here is derived from an EMBL/GenBank/DDBJ whole genome shotgun (WGS) entry which is preliminary data.</text>
</comment>
<protein>
    <submittedName>
        <fullName evidence="4">Gfo/Idh/MocA family oxidoreductase</fullName>
    </submittedName>
</protein>
<keyword evidence="5" id="KW-1185">Reference proteome</keyword>
<dbReference type="InterPro" id="IPR000683">
    <property type="entry name" value="Gfo/Idh/MocA-like_OxRdtase_N"/>
</dbReference>
<dbReference type="Gene3D" id="3.30.360.10">
    <property type="entry name" value="Dihydrodipicolinate Reductase, domain 2"/>
    <property type="match status" value="1"/>
</dbReference>
<organism evidence="4 5">
    <name type="scientific">Actinoallomurus vinaceus</name>
    <dbReference type="NCBI Taxonomy" id="1080074"/>
    <lineage>
        <taxon>Bacteria</taxon>
        <taxon>Bacillati</taxon>
        <taxon>Actinomycetota</taxon>
        <taxon>Actinomycetes</taxon>
        <taxon>Streptosporangiales</taxon>
        <taxon>Thermomonosporaceae</taxon>
        <taxon>Actinoallomurus</taxon>
    </lineage>
</organism>
<comment type="similarity">
    <text evidence="1">Belongs to the Gfo/Idh/MocA family.</text>
</comment>
<evidence type="ECO:0000259" key="3">
    <source>
        <dbReference type="Pfam" id="PF02894"/>
    </source>
</evidence>
<dbReference type="SUPFAM" id="SSF55347">
    <property type="entry name" value="Glyceraldehyde-3-phosphate dehydrogenase-like, C-terminal domain"/>
    <property type="match status" value="1"/>
</dbReference>
<dbReference type="PANTHER" id="PTHR43377">
    <property type="entry name" value="BILIVERDIN REDUCTASE A"/>
    <property type="match status" value="1"/>
</dbReference>